<dbReference type="PROSITE" id="PS51312">
    <property type="entry name" value="SB"/>
    <property type="match status" value="1"/>
</dbReference>
<dbReference type="Pfam" id="PF05743">
    <property type="entry name" value="UEV"/>
    <property type="match status" value="1"/>
</dbReference>
<evidence type="ECO:0000256" key="7">
    <source>
        <dbReference type="PROSITE-ProRule" id="PRU00644"/>
    </source>
</evidence>
<gene>
    <name evidence="11" type="ORF">CC86DRAFT_373168</name>
</gene>
<dbReference type="GO" id="GO:0072666">
    <property type="term" value="P:establishment of protein localization to vacuole"/>
    <property type="evidence" value="ECO:0007669"/>
    <property type="project" value="UniProtKB-ARBA"/>
</dbReference>
<evidence type="ECO:0000256" key="5">
    <source>
        <dbReference type="ARBA" id="ARBA00022927"/>
    </source>
</evidence>
<dbReference type="Pfam" id="PF09454">
    <property type="entry name" value="Vps23_core"/>
    <property type="match status" value="1"/>
</dbReference>
<feature type="region of interest" description="Disordered" evidence="8">
    <location>
        <begin position="146"/>
        <end position="393"/>
    </location>
</feature>
<comment type="similarity">
    <text evidence="2">Belongs to the ubiquitin-conjugating enzyme family. UEV subfamily.</text>
</comment>
<name>A0A6A6ZNU2_9PLEO</name>
<organism evidence="11 12">
    <name type="scientific">Ophiobolus disseminans</name>
    <dbReference type="NCBI Taxonomy" id="1469910"/>
    <lineage>
        <taxon>Eukaryota</taxon>
        <taxon>Fungi</taxon>
        <taxon>Dikarya</taxon>
        <taxon>Ascomycota</taxon>
        <taxon>Pezizomycotina</taxon>
        <taxon>Dothideomycetes</taxon>
        <taxon>Pleosporomycetidae</taxon>
        <taxon>Pleosporales</taxon>
        <taxon>Pleosporineae</taxon>
        <taxon>Phaeosphaeriaceae</taxon>
        <taxon>Ophiobolus</taxon>
    </lineage>
</organism>
<feature type="domain" description="SB" evidence="9">
    <location>
        <begin position="515"/>
        <end position="583"/>
    </location>
</feature>
<evidence type="ECO:0000256" key="1">
    <source>
        <dbReference type="ARBA" id="ARBA00004177"/>
    </source>
</evidence>
<sequence length="585" mass="64169">MAGVPDKVLNWLYSVLTSEYKDVNRTYHDAAEALSHYPSLTTRTEVYTYENGTSALLLLLTGTLPVTFRGATYGFPVAIWVPYAYPRESPIVYITPSQDMVVRPGQHVSGDGRVYHPYLAQWEKYWDKSTLFDFLAVLRGVFAKEPPVRSRQPQPHSTPAQPAPPPVPPPPAEWRRSVHGGQSASSPPAPAQQGPAPPPRPPKPGEQGPYTPQPSRDRYSQPPPLPPHPPPQPQAPSTYQQGQRSSYGTPAQWQQHAPPPAQNVPRQASYDMSPIAAGSRPPRPHVQAQGYQPAPYGLGSPVSPLTPDGQRPTSRYGQPAPPPQQHPRMPHTQHQQGPPPSQQQYNPPPPTQQYQQPPARGYPQQQQPPYQQYPQHPPQQAPPPPKPPIDLLDDSLEVTIPSQSGPQAPLPVPLVPPNPEKDALLSALSQALVSQIRQTVNSNISAIPPLRSQQAALQTAYSRLQAELSELQQLDAALASNEQILKGAMLEADRVMDDARRRKAPDVDDVLVAPTFVGGQLYALAAEEKGIADALFVLGRALDRGRVGAEVFVKQTRSLARDQFLKKALIRKIARGLGLDEYAMR</sequence>
<keyword evidence="5 7" id="KW-0653">Protein transport</keyword>
<dbReference type="Gene3D" id="6.10.140.820">
    <property type="match status" value="1"/>
</dbReference>
<dbReference type="SUPFAM" id="SSF140111">
    <property type="entry name" value="Endosomal sorting complex assembly domain"/>
    <property type="match status" value="1"/>
</dbReference>
<keyword evidence="4" id="KW-0967">Endosome</keyword>
<keyword evidence="12" id="KW-1185">Reference proteome</keyword>
<proteinExistence type="inferred from homology"/>
<keyword evidence="3 7" id="KW-0813">Transport</keyword>
<evidence type="ECO:0000259" key="10">
    <source>
        <dbReference type="PROSITE" id="PS51322"/>
    </source>
</evidence>
<evidence type="ECO:0000256" key="6">
    <source>
        <dbReference type="ARBA" id="ARBA00023054"/>
    </source>
</evidence>
<dbReference type="PANTHER" id="PTHR23306:SF3">
    <property type="entry name" value="TUMOR SUPPRESSOR PROTEIN 101"/>
    <property type="match status" value="1"/>
</dbReference>
<dbReference type="OrthoDB" id="306304at2759"/>
<dbReference type="PROSITE" id="PS51322">
    <property type="entry name" value="UEV"/>
    <property type="match status" value="1"/>
</dbReference>
<dbReference type="InterPro" id="IPR016135">
    <property type="entry name" value="UBQ-conjugating_enzyme/RWD"/>
</dbReference>
<feature type="compositionally biased region" description="Pro residues" evidence="8">
    <location>
        <begin position="187"/>
        <end position="204"/>
    </location>
</feature>
<evidence type="ECO:0000313" key="11">
    <source>
        <dbReference type="EMBL" id="KAF2821927.1"/>
    </source>
</evidence>
<evidence type="ECO:0000256" key="8">
    <source>
        <dbReference type="SAM" id="MobiDB-lite"/>
    </source>
</evidence>
<dbReference type="SUPFAM" id="SSF54495">
    <property type="entry name" value="UBC-like"/>
    <property type="match status" value="1"/>
</dbReference>
<dbReference type="InterPro" id="IPR037202">
    <property type="entry name" value="ESCRT_assembly_dom"/>
</dbReference>
<feature type="domain" description="UEV" evidence="10">
    <location>
        <begin position="7"/>
        <end position="152"/>
    </location>
</feature>
<dbReference type="GO" id="GO:0006886">
    <property type="term" value="P:intracellular protein transport"/>
    <property type="evidence" value="ECO:0007669"/>
    <property type="project" value="UniProtKB-ARBA"/>
</dbReference>
<dbReference type="Proteomes" id="UP000799424">
    <property type="component" value="Unassembled WGS sequence"/>
</dbReference>
<dbReference type="Gene3D" id="3.10.110.10">
    <property type="entry name" value="Ubiquitin Conjugating Enzyme"/>
    <property type="match status" value="1"/>
</dbReference>
<dbReference type="CDD" id="cd11685">
    <property type="entry name" value="UEV_TSG101-like"/>
    <property type="match status" value="1"/>
</dbReference>
<dbReference type="InterPro" id="IPR008883">
    <property type="entry name" value="UEV_N"/>
</dbReference>
<evidence type="ECO:0000256" key="4">
    <source>
        <dbReference type="ARBA" id="ARBA00022753"/>
    </source>
</evidence>
<accession>A0A6A6ZNU2</accession>
<feature type="compositionally biased region" description="Pro residues" evidence="8">
    <location>
        <begin position="375"/>
        <end position="388"/>
    </location>
</feature>
<feature type="compositionally biased region" description="Low complexity" evidence="8">
    <location>
        <begin position="326"/>
        <end position="336"/>
    </location>
</feature>
<reference evidence="11" key="1">
    <citation type="journal article" date="2020" name="Stud. Mycol.">
        <title>101 Dothideomycetes genomes: a test case for predicting lifestyles and emergence of pathogens.</title>
        <authorList>
            <person name="Haridas S."/>
            <person name="Albert R."/>
            <person name="Binder M."/>
            <person name="Bloem J."/>
            <person name="Labutti K."/>
            <person name="Salamov A."/>
            <person name="Andreopoulos B."/>
            <person name="Baker S."/>
            <person name="Barry K."/>
            <person name="Bills G."/>
            <person name="Bluhm B."/>
            <person name="Cannon C."/>
            <person name="Castanera R."/>
            <person name="Culley D."/>
            <person name="Daum C."/>
            <person name="Ezra D."/>
            <person name="Gonzalez J."/>
            <person name="Henrissat B."/>
            <person name="Kuo A."/>
            <person name="Liang C."/>
            <person name="Lipzen A."/>
            <person name="Lutzoni F."/>
            <person name="Magnuson J."/>
            <person name="Mondo S."/>
            <person name="Nolan M."/>
            <person name="Ohm R."/>
            <person name="Pangilinan J."/>
            <person name="Park H.-J."/>
            <person name="Ramirez L."/>
            <person name="Alfaro M."/>
            <person name="Sun H."/>
            <person name="Tritt A."/>
            <person name="Yoshinaga Y."/>
            <person name="Zwiers L.-H."/>
            <person name="Turgeon B."/>
            <person name="Goodwin S."/>
            <person name="Spatafora J."/>
            <person name="Crous P."/>
            <person name="Grigoriev I."/>
        </authorList>
    </citation>
    <scope>NUCLEOTIDE SEQUENCE</scope>
    <source>
        <strain evidence="11">CBS 113818</strain>
    </source>
</reference>
<dbReference type="PANTHER" id="PTHR23306">
    <property type="entry name" value="TUMOR SUSCEPTIBILITY GENE 101 PROTEIN-RELATED"/>
    <property type="match status" value="1"/>
</dbReference>
<keyword evidence="6" id="KW-0175">Coiled coil</keyword>
<dbReference type="InterPro" id="IPR017916">
    <property type="entry name" value="SB_dom"/>
</dbReference>
<feature type="compositionally biased region" description="Low complexity" evidence="8">
    <location>
        <begin position="352"/>
        <end position="374"/>
    </location>
</feature>
<dbReference type="GO" id="GO:0043130">
    <property type="term" value="F:ubiquitin binding"/>
    <property type="evidence" value="ECO:0007669"/>
    <property type="project" value="TreeGrafter"/>
</dbReference>
<dbReference type="AlphaFoldDB" id="A0A6A6ZNU2"/>
<evidence type="ECO:0000259" key="9">
    <source>
        <dbReference type="PROSITE" id="PS51312"/>
    </source>
</evidence>
<evidence type="ECO:0000256" key="3">
    <source>
        <dbReference type="ARBA" id="ARBA00022448"/>
    </source>
</evidence>
<feature type="compositionally biased region" description="Pro residues" evidence="8">
    <location>
        <begin position="161"/>
        <end position="172"/>
    </location>
</feature>
<evidence type="ECO:0000313" key="12">
    <source>
        <dbReference type="Proteomes" id="UP000799424"/>
    </source>
</evidence>
<feature type="compositionally biased region" description="Pro residues" evidence="8">
    <location>
        <begin position="221"/>
        <end position="234"/>
    </location>
</feature>
<protein>
    <submittedName>
        <fullName evidence="11">UEV-domain-containing protein</fullName>
    </submittedName>
</protein>
<dbReference type="InterPro" id="IPR052070">
    <property type="entry name" value="ESCRT-I_UEV_domain"/>
</dbReference>
<dbReference type="EMBL" id="MU006235">
    <property type="protein sequence ID" value="KAF2821927.1"/>
    <property type="molecule type" value="Genomic_DNA"/>
</dbReference>
<evidence type="ECO:0000256" key="2">
    <source>
        <dbReference type="ARBA" id="ARBA00009594"/>
    </source>
</evidence>
<dbReference type="GO" id="GO:0000813">
    <property type="term" value="C:ESCRT I complex"/>
    <property type="evidence" value="ECO:0007669"/>
    <property type="project" value="TreeGrafter"/>
</dbReference>
<feature type="compositionally biased region" description="Pro residues" evidence="8">
    <location>
        <begin position="337"/>
        <end position="351"/>
    </location>
</feature>
<comment type="subcellular location">
    <subcellularLocation>
        <location evidence="1">Endosome</location>
    </subcellularLocation>
</comment>
<dbReference type="GO" id="GO:0043162">
    <property type="term" value="P:ubiquitin-dependent protein catabolic process via the multivesicular body sorting pathway"/>
    <property type="evidence" value="ECO:0007669"/>
    <property type="project" value="UniProtKB-ARBA"/>
</dbReference>